<evidence type="ECO:0000313" key="2">
    <source>
        <dbReference type="Proteomes" id="UP000095767"/>
    </source>
</evidence>
<organism evidence="1 2">
    <name type="scientific">Dichanthelium oligosanthes</name>
    <dbReference type="NCBI Taxonomy" id="888268"/>
    <lineage>
        <taxon>Eukaryota</taxon>
        <taxon>Viridiplantae</taxon>
        <taxon>Streptophyta</taxon>
        <taxon>Embryophyta</taxon>
        <taxon>Tracheophyta</taxon>
        <taxon>Spermatophyta</taxon>
        <taxon>Magnoliopsida</taxon>
        <taxon>Liliopsida</taxon>
        <taxon>Poales</taxon>
        <taxon>Poaceae</taxon>
        <taxon>PACMAD clade</taxon>
        <taxon>Panicoideae</taxon>
        <taxon>Panicodae</taxon>
        <taxon>Paniceae</taxon>
        <taxon>Dichantheliinae</taxon>
        <taxon>Dichanthelium</taxon>
    </lineage>
</organism>
<reference evidence="1 2" key="1">
    <citation type="submission" date="2016-09" db="EMBL/GenBank/DDBJ databases">
        <title>The draft genome of Dichanthelium oligosanthes: A C3 panicoid grass species.</title>
        <authorList>
            <person name="Studer A.J."/>
            <person name="Schnable J.C."/>
            <person name="Brutnell T.P."/>
        </authorList>
    </citation>
    <scope>NUCLEOTIDE SEQUENCE [LARGE SCALE GENOMIC DNA]</scope>
    <source>
        <strain evidence="2">cv. Kellogg 1175</strain>
        <tissue evidence="1">Leaf</tissue>
    </source>
</reference>
<evidence type="ECO:0000313" key="1">
    <source>
        <dbReference type="EMBL" id="OEL37663.1"/>
    </source>
</evidence>
<dbReference type="EMBL" id="LWDX02004743">
    <property type="protein sequence ID" value="OEL37663.1"/>
    <property type="molecule type" value="Genomic_DNA"/>
</dbReference>
<feature type="non-terminal residue" evidence="1">
    <location>
        <position position="1"/>
    </location>
</feature>
<accession>A0A1E5WJY0</accession>
<comment type="caution">
    <text evidence="1">The sequence shown here is derived from an EMBL/GenBank/DDBJ whole genome shotgun (WGS) entry which is preliminary data.</text>
</comment>
<proteinExistence type="predicted"/>
<dbReference type="AlphaFoldDB" id="A0A1E5WJY0"/>
<keyword evidence="2" id="KW-1185">Reference proteome</keyword>
<gene>
    <name evidence="1" type="ORF">BAE44_0001318</name>
</gene>
<protein>
    <submittedName>
        <fullName evidence="1">Uncharacterized protein</fullName>
    </submittedName>
</protein>
<sequence length="167" mass="19610">QFLEALKKTTCEVSSSRQKESETNFCPSDEVPLDYQHGKPFLYLWDLVEGPYEINKFHSWIMKAMKLGFGVVTANVPKTVYGHLHKLVIDFEDLHALYFYRMQYEDESKTGRYKVAYLNPQLINWTAHSFKMRGEVKAKLEEATTQEEKDIIIKQAHRCEKDKVRSI</sequence>
<name>A0A1E5WJY0_9POAL</name>
<dbReference type="Proteomes" id="UP000095767">
    <property type="component" value="Unassembled WGS sequence"/>
</dbReference>